<sequence>MRCCASGSRRYANFLVEAGKVVEHGFNAFADAVVVFDQPAPRDGAFGQRRFGQARHDGRLRQQMRRGRRIDARRHVHHAHRIFHGHALRAAGLLVDLGAAQARQDQRGLAVHDVAAVELGGHVHGQVALAQAGPRGGGVGRGRCKVAAHGEEHARGALLHRLDGADGVVAVFARDFESKHLLQPIEEGRGWLLVNAHRAVALHVAVAAHRARTGARAPDVAAQEQQVDDHLDRRDRMLVLRDAHAPAGDDAAGLDVRVAGLADFVFRQARFGFDRCPRFGTHVSGEGVVAAGVLGDEGVVDDGR</sequence>
<gene>
    <name evidence="1" type="ORF">COLO4_02540</name>
</gene>
<dbReference type="AlphaFoldDB" id="A0A1R3L0U0"/>
<accession>A0A1R3L0U0</accession>
<keyword evidence="2" id="KW-1185">Reference proteome</keyword>
<feature type="non-terminal residue" evidence="1">
    <location>
        <position position="304"/>
    </location>
</feature>
<reference evidence="2" key="1">
    <citation type="submission" date="2013-09" db="EMBL/GenBank/DDBJ databases">
        <title>Corchorus olitorius genome sequencing.</title>
        <authorList>
            <person name="Alam M."/>
            <person name="Haque M.S."/>
            <person name="Islam M.S."/>
            <person name="Emdad E.M."/>
            <person name="Islam M.M."/>
            <person name="Ahmed B."/>
            <person name="Halim A."/>
            <person name="Hossen Q.M.M."/>
            <person name="Hossain M.Z."/>
            <person name="Ahmed R."/>
            <person name="Khan M.M."/>
            <person name="Islam R."/>
            <person name="Rashid M.M."/>
            <person name="Khan S.A."/>
            <person name="Rahman M.S."/>
            <person name="Alam M."/>
            <person name="Yahiya A.S."/>
            <person name="Khan M.S."/>
            <person name="Azam M.S."/>
            <person name="Haque T."/>
            <person name="Lashkar M.Z.H."/>
            <person name="Akhand A.I."/>
            <person name="Morshed G."/>
            <person name="Roy S."/>
            <person name="Uddin K.S."/>
            <person name="Rabeya T."/>
            <person name="Hossain A.S."/>
            <person name="Chowdhury A."/>
            <person name="Snigdha A.R."/>
            <person name="Mortoza M.S."/>
            <person name="Matin S.A."/>
            <person name="Hoque S.M.E."/>
            <person name="Islam M.K."/>
            <person name="Roy D.K."/>
            <person name="Haider R."/>
            <person name="Moosa M.M."/>
            <person name="Elias S.M."/>
            <person name="Hasan A.M."/>
            <person name="Jahan S."/>
            <person name="Shafiuddin M."/>
            <person name="Mahmood N."/>
            <person name="Shommy N.S."/>
        </authorList>
    </citation>
    <scope>NUCLEOTIDE SEQUENCE [LARGE SCALE GENOMIC DNA]</scope>
    <source>
        <strain evidence="2">cv. O-4</strain>
    </source>
</reference>
<dbReference type="EMBL" id="AWUE01005567">
    <property type="protein sequence ID" value="OMP12944.1"/>
    <property type="molecule type" value="Genomic_DNA"/>
</dbReference>
<name>A0A1R3L0U0_9ROSI</name>
<evidence type="ECO:0000313" key="2">
    <source>
        <dbReference type="Proteomes" id="UP000187203"/>
    </source>
</evidence>
<comment type="caution">
    <text evidence="1">The sequence shown here is derived from an EMBL/GenBank/DDBJ whole genome shotgun (WGS) entry which is preliminary data.</text>
</comment>
<organism evidence="1 2">
    <name type="scientific">Corchorus olitorius</name>
    <dbReference type="NCBI Taxonomy" id="93759"/>
    <lineage>
        <taxon>Eukaryota</taxon>
        <taxon>Viridiplantae</taxon>
        <taxon>Streptophyta</taxon>
        <taxon>Embryophyta</taxon>
        <taxon>Tracheophyta</taxon>
        <taxon>Spermatophyta</taxon>
        <taxon>Magnoliopsida</taxon>
        <taxon>eudicotyledons</taxon>
        <taxon>Gunneridae</taxon>
        <taxon>Pentapetalae</taxon>
        <taxon>rosids</taxon>
        <taxon>malvids</taxon>
        <taxon>Malvales</taxon>
        <taxon>Malvaceae</taxon>
        <taxon>Grewioideae</taxon>
        <taxon>Apeibeae</taxon>
        <taxon>Corchorus</taxon>
    </lineage>
</organism>
<dbReference type="Proteomes" id="UP000187203">
    <property type="component" value="Unassembled WGS sequence"/>
</dbReference>
<protein>
    <submittedName>
        <fullName evidence="1">Uncharacterized protein</fullName>
    </submittedName>
</protein>
<proteinExistence type="predicted"/>
<evidence type="ECO:0000313" key="1">
    <source>
        <dbReference type="EMBL" id="OMP12944.1"/>
    </source>
</evidence>